<evidence type="ECO:0000313" key="1">
    <source>
        <dbReference type="EMBL" id="AAB00995.1"/>
    </source>
</evidence>
<organism evidence="1">
    <name type="scientific">Escherichia coli</name>
    <dbReference type="NCBI Taxonomy" id="562"/>
    <lineage>
        <taxon>Bacteria</taxon>
        <taxon>Pseudomonadati</taxon>
        <taxon>Pseudomonadota</taxon>
        <taxon>Gammaproteobacteria</taxon>
        <taxon>Enterobacterales</taxon>
        <taxon>Enterobacteriaceae</taxon>
        <taxon>Escherichia</taxon>
    </lineage>
</organism>
<accession>Q47657</accession>
<reference evidence="1" key="1">
    <citation type="journal article" date="1977" name="Proc. Natl. Acad. Sci. U.S.A.">
        <title>Origin of replication of colicin E1 plasmid DNA.</title>
        <authorList>
            <person name="Tomizawa J.I."/>
            <person name="Ohmori H."/>
            <person name="Bird R.E."/>
        </authorList>
    </citation>
    <scope>NUCLEOTIDE SEQUENCE</scope>
    <source>
        <strain evidence="1">K-12</strain>
    </source>
</reference>
<reference evidence="1" key="2">
    <citation type="submission" date="1992-05" db="EMBL/GenBank/DDBJ databases">
        <title>Identification and characterization of a new gene sut1 on the F factor that suppresses the mutT mutation of E. coli.</title>
        <authorList>
            <person name="Desiraju V."/>
            <person name="Lu A.-L."/>
        </authorList>
    </citation>
    <scope>NUCLEOTIDE SEQUENCE</scope>
    <source>
        <strain evidence="1">K-12</strain>
    </source>
</reference>
<name>Q47657_ECOLX</name>
<proteinExistence type="predicted"/>
<dbReference type="AlphaFoldDB" id="Q47657"/>
<protein>
    <submittedName>
        <fullName evidence="1">Sut1</fullName>
    </submittedName>
</protein>
<dbReference type="EMBL" id="M86632">
    <property type="protein sequence ID" value="AAB00995.1"/>
    <property type="molecule type" value="Genomic_DNA"/>
</dbReference>
<sequence length="32" mass="3862">MIQYRTLLIHPRIMSTYVEVSTPPLRGCFFYQ</sequence>
<gene>
    <name evidence="1" type="primary">sut1</name>
</gene>